<name>A0A1I2JR59_9BACT</name>
<dbReference type="EMBL" id="FONY01000055">
    <property type="protein sequence ID" value="SFF55246.1"/>
    <property type="molecule type" value="Genomic_DNA"/>
</dbReference>
<evidence type="ECO:0000313" key="2">
    <source>
        <dbReference type="Proteomes" id="UP000199513"/>
    </source>
</evidence>
<keyword evidence="2" id="KW-1185">Reference proteome</keyword>
<sequence>MIVEVFFTKATIRKIKHLMLQNYAKFIVYPIRLFPQIK</sequence>
<accession>A0A1I2JR59</accession>
<protein>
    <submittedName>
        <fullName evidence="1">Uncharacterized protein</fullName>
    </submittedName>
</protein>
<dbReference type="STRING" id="1003.SAMN04488541_105514"/>
<gene>
    <name evidence="1" type="ORF">SAMN04488541_105514</name>
</gene>
<reference evidence="1 2" key="1">
    <citation type="submission" date="2016-10" db="EMBL/GenBank/DDBJ databases">
        <authorList>
            <person name="de Groot N.N."/>
        </authorList>
    </citation>
    <scope>NUCLEOTIDE SEQUENCE [LARGE SCALE GENOMIC DNA]</scope>
    <source>
        <strain>GEY</strain>
        <strain evidence="2">DSM 9560</strain>
    </source>
</reference>
<organism evidence="1 2">
    <name type="scientific">Thermoflexibacter ruber</name>
    <dbReference type="NCBI Taxonomy" id="1003"/>
    <lineage>
        <taxon>Bacteria</taxon>
        <taxon>Pseudomonadati</taxon>
        <taxon>Bacteroidota</taxon>
        <taxon>Cytophagia</taxon>
        <taxon>Cytophagales</taxon>
        <taxon>Thermoflexibacteraceae</taxon>
        <taxon>Thermoflexibacter</taxon>
    </lineage>
</organism>
<proteinExistence type="predicted"/>
<dbReference type="AlphaFoldDB" id="A0A1I2JR59"/>
<evidence type="ECO:0000313" key="1">
    <source>
        <dbReference type="EMBL" id="SFF55246.1"/>
    </source>
</evidence>
<dbReference type="Proteomes" id="UP000199513">
    <property type="component" value="Unassembled WGS sequence"/>
</dbReference>